<gene>
    <name evidence="2" type="ORF">GXP70_06250</name>
</gene>
<dbReference type="InterPro" id="IPR016181">
    <property type="entry name" value="Acyl_CoA_acyltransferase"/>
</dbReference>
<keyword evidence="3" id="KW-1185">Reference proteome</keyword>
<protein>
    <submittedName>
        <fullName evidence="2">GNAT family N-acetyltransferase</fullName>
    </submittedName>
</protein>
<dbReference type="KEGG" id="plyc:GXP70_06250"/>
<dbReference type="SUPFAM" id="SSF55729">
    <property type="entry name" value="Acyl-CoA N-acyltransferases (Nat)"/>
    <property type="match status" value="1"/>
</dbReference>
<dbReference type="AlphaFoldDB" id="A0A6C0G7Q4"/>
<dbReference type="Pfam" id="PF00583">
    <property type="entry name" value="Acetyltransf_1"/>
    <property type="match status" value="1"/>
</dbReference>
<dbReference type="PANTHER" id="PTHR43617">
    <property type="entry name" value="L-AMINO ACID N-ACETYLTRANSFERASE"/>
    <property type="match status" value="1"/>
</dbReference>
<dbReference type="CDD" id="cd04301">
    <property type="entry name" value="NAT_SF"/>
    <property type="match status" value="1"/>
</dbReference>
<evidence type="ECO:0000313" key="2">
    <source>
        <dbReference type="EMBL" id="QHT63765.1"/>
    </source>
</evidence>
<sequence>MLYESLYVPEGGQPFGREIVQEPFLAKYVEGWGRAGDFGFIAMDGEGRRIGSITARCFGADDQGYGYVSEDVPEIGTAVLPAYRGQGIGTALLQALVDEARDRRIRALSLSVDPMNQAAMKLYRRFAFEEAGMNGTSMTMIADLTRREPE</sequence>
<dbReference type="InterPro" id="IPR000182">
    <property type="entry name" value="GNAT_dom"/>
</dbReference>
<name>A0A6C0G7Q4_9BACL</name>
<keyword evidence="2" id="KW-0808">Transferase</keyword>
<reference evidence="2 3" key="1">
    <citation type="submission" date="2020-01" db="EMBL/GenBank/DDBJ databases">
        <title>Paenibacillus sp. nov., isolated from tomato rhizosphere.</title>
        <authorList>
            <person name="Weon H.-Y."/>
            <person name="Lee S.A."/>
        </authorList>
    </citation>
    <scope>NUCLEOTIDE SEQUENCE [LARGE SCALE GENOMIC DNA]</scope>
    <source>
        <strain evidence="2 3">12200R-189</strain>
    </source>
</reference>
<organism evidence="2 3">
    <name type="scientific">Paenibacillus lycopersici</name>
    <dbReference type="NCBI Taxonomy" id="2704462"/>
    <lineage>
        <taxon>Bacteria</taxon>
        <taxon>Bacillati</taxon>
        <taxon>Bacillota</taxon>
        <taxon>Bacilli</taxon>
        <taxon>Bacillales</taxon>
        <taxon>Paenibacillaceae</taxon>
        <taxon>Paenibacillus</taxon>
    </lineage>
</organism>
<accession>A0A6C0G7Q4</accession>
<dbReference type="EMBL" id="CP048209">
    <property type="protein sequence ID" value="QHT63765.1"/>
    <property type="molecule type" value="Genomic_DNA"/>
</dbReference>
<evidence type="ECO:0000313" key="3">
    <source>
        <dbReference type="Proteomes" id="UP000476064"/>
    </source>
</evidence>
<evidence type="ECO:0000259" key="1">
    <source>
        <dbReference type="PROSITE" id="PS51186"/>
    </source>
</evidence>
<dbReference type="InterPro" id="IPR050276">
    <property type="entry name" value="MshD_Acetyltransferase"/>
</dbReference>
<dbReference type="Gene3D" id="3.40.630.30">
    <property type="match status" value="1"/>
</dbReference>
<proteinExistence type="predicted"/>
<dbReference type="Proteomes" id="UP000476064">
    <property type="component" value="Chromosome"/>
</dbReference>
<dbReference type="GO" id="GO:0016747">
    <property type="term" value="F:acyltransferase activity, transferring groups other than amino-acyl groups"/>
    <property type="evidence" value="ECO:0007669"/>
    <property type="project" value="InterPro"/>
</dbReference>
<feature type="domain" description="N-acetyltransferase" evidence="1">
    <location>
        <begin position="3"/>
        <end position="145"/>
    </location>
</feature>
<dbReference type="PROSITE" id="PS51186">
    <property type="entry name" value="GNAT"/>
    <property type="match status" value="1"/>
</dbReference>